<proteinExistence type="predicted"/>
<dbReference type="Proteomes" id="UP000195442">
    <property type="component" value="Unassembled WGS sequence"/>
</dbReference>
<reference evidence="2" key="1">
    <citation type="submission" date="2017-02" db="EMBL/GenBank/DDBJ databases">
        <authorList>
            <person name="Daims H."/>
        </authorList>
    </citation>
    <scope>NUCLEOTIDE SEQUENCE [LARGE SCALE GENOMIC DNA]</scope>
</reference>
<evidence type="ECO:0000313" key="2">
    <source>
        <dbReference type="Proteomes" id="UP000195442"/>
    </source>
</evidence>
<evidence type="ECO:0000313" key="1">
    <source>
        <dbReference type="EMBL" id="SJM89388.1"/>
    </source>
</evidence>
<dbReference type="AlphaFoldDB" id="A0A1R4GZG0"/>
<organism evidence="1 2">
    <name type="scientific">Crenothrix polyspora</name>
    <dbReference type="NCBI Taxonomy" id="360316"/>
    <lineage>
        <taxon>Bacteria</taxon>
        <taxon>Pseudomonadati</taxon>
        <taxon>Pseudomonadota</taxon>
        <taxon>Gammaproteobacteria</taxon>
        <taxon>Methylococcales</taxon>
        <taxon>Crenotrichaceae</taxon>
        <taxon>Crenothrix</taxon>
    </lineage>
</organism>
<dbReference type="EMBL" id="FUKJ01000019">
    <property type="protein sequence ID" value="SJM89388.1"/>
    <property type="molecule type" value="Genomic_DNA"/>
</dbReference>
<name>A0A1R4GZG0_9GAMM</name>
<gene>
    <name evidence="1" type="ORF">CRENPOLYSF2_1150017</name>
</gene>
<keyword evidence="2" id="KW-1185">Reference proteome</keyword>
<sequence length="62" mass="7417">MLITRKNCNYSVDVKKVHGKHKKHGKVCGYFVVKKIITENLLCFLCFPWIDKNVVPYFWRTE</sequence>
<protein>
    <submittedName>
        <fullName evidence="1">Uncharacterized protein</fullName>
    </submittedName>
</protein>
<accession>A0A1R4GZG0</accession>